<comment type="cofactor">
    <cofactor evidence="1">
        <name>FAD</name>
        <dbReference type="ChEBI" id="CHEBI:57692"/>
    </cofactor>
</comment>
<dbReference type="EC" id="1.3.99.-" evidence="9"/>
<dbReference type="Pfam" id="PF02771">
    <property type="entry name" value="Acyl-CoA_dh_N"/>
    <property type="match status" value="1"/>
</dbReference>
<name>Q13WH5_PARXL</name>
<dbReference type="EMBL" id="CP000270">
    <property type="protein sequence ID" value="ABE31564.1"/>
    <property type="molecule type" value="Genomic_DNA"/>
</dbReference>
<dbReference type="InterPro" id="IPR052161">
    <property type="entry name" value="Mycobact_Acyl-CoA_DH"/>
</dbReference>
<dbReference type="Gene3D" id="1.10.540.10">
    <property type="entry name" value="Acyl-CoA dehydrogenase/oxidase, N-terminal domain"/>
    <property type="match status" value="1"/>
</dbReference>
<keyword evidence="5 9" id="KW-0560">Oxidoreductase</keyword>
<dbReference type="InterPro" id="IPR037069">
    <property type="entry name" value="AcylCoA_DH/ox_N_sf"/>
</dbReference>
<feature type="domain" description="Acyl-CoA dehydrogenase/oxidase N-terminal" evidence="8">
    <location>
        <begin position="20"/>
        <end position="134"/>
    </location>
</feature>
<dbReference type="GO" id="GO:0050660">
    <property type="term" value="F:flavin adenine dinucleotide binding"/>
    <property type="evidence" value="ECO:0007669"/>
    <property type="project" value="InterPro"/>
</dbReference>
<organism evidence="9 10">
    <name type="scientific">Paraburkholderia xenovorans (strain LB400)</name>
    <dbReference type="NCBI Taxonomy" id="266265"/>
    <lineage>
        <taxon>Bacteria</taxon>
        <taxon>Pseudomonadati</taxon>
        <taxon>Pseudomonadota</taxon>
        <taxon>Betaproteobacteria</taxon>
        <taxon>Burkholderiales</taxon>
        <taxon>Burkholderiaceae</taxon>
        <taxon>Paraburkholderia</taxon>
    </lineage>
</organism>
<dbReference type="eggNOG" id="COG1960">
    <property type="taxonomic scope" value="Bacteria"/>
</dbReference>
<keyword evidence="10" id="KW-1185">Reference proteome</keyword>
<dbReference type="GO" id="GO:0016627">
    <property type="term" value="F:oxidoreductase activity, acting on the CH-CH group of donors"/>
    <property type="evidence" value="ECO:0007669"/>
    <property type="project" value="InterPro"/>
</dbReference>
<dbReference type="Gene3D" id="2.40.110.10">
    <property type="entry name" value="Butyryl-CoA Dehydrogenase, subunit A, domain 2"/>
    <property type="match status" value="1"/>
</dbReference>
<dbReference type="InterPro" id="IPR009075">
    <property type="entry name" value="AcylCo_DH/oxidase_C"/>
</dbReference>
<evidence type="ECO:0000256" key="5">
    <source>
        <dbReference type="ARBA" id="ARBA00023002"/>
    </source>
</evidence>
<keyword evidence="3" id="KW-0285">Flavoprotein</keyword>
<sequence>MRAPPASLYPEQPVMDLNFTPEEEAFRADVQAFLRDRLPPRLADKVHGGRRLTRDDMAGWHAILNAQGWLANHWPKEYGGPGWNPVQKFIFENECALAGAPRVVPFGVNMLGPVLIKYGSEAQKRHWLPRILDGSDWWCQGYSEPGAGSDLASVKTSAVRGTDAQGEHYIVNGQKTWTTLGHYANMIFCLVRSATDVRKQEGISFLLIDMKTPGVEVCPIITLDGEHEVNEVFFTDVRVPVENLVGEENKGWTYAKYLLTYERTNIAGVGFSVAAFNRLRKIAAKQRRNGRPLAEDPAFAARMARVEIDLENMKTTNLRVIAAVAGGGVPGAESSMLKIRGTEIRQEISSLTRRAMGPYAQPFVEEALQDGFEGTPVGPDEAASAASLYFNNRKLSIFGGSNEIQKNIISKMILGL</sequence>
<keyword evidence="4" id="KW-0274">FAD</keyword>
<evidence type="ECO:0000256" key="3">
    <source>
        <dbReference type="ARBA" id="ARBA00022630"/>
    </source>
</evidence>
<dbReference type="InterPro" id="IPR013786">
    <property type="entry name" value="AcylCoA_DH/ox_N"/>
</dbReference>
<dbReference type="SUPFAM" id="SSF56645">
    <property type="entry name" value="Acyl-CoA dehydrogenase NM domain-like"/>
    <property type="match status" value="1"/>
</dbReference>
<evidence type="ECO:0000256" key="4">
    <source>
        <dbReference type="ARBA" id="ARBA00022827"/>
    </source>
</evidence>
<proteinExistence type="inferred from homology"/>
<evidence type="ECO:0000259" key="6">
    <source>
        <dbReference type="Pfam" id="PF00441"/>
    </source>
</evidence>
<dbReference type="AlphaFoldDB" id="Q13WH5"/>
<gene>
    <name evidence="9" type="ORF">Bxe_A1390</name>
</gene>
<dbReference type="Proteomes" id="UP000001817">
    <property type="component" value="Chromosome 1"/>
</dbReference>
<dbReference type="STRING" id="266265.Bxe_A1390"/>
<dbReference type="FunFam" id="2.40.110.10:FF:000011">
    <property type="entry name" value="Acyl-CoA dehydrogenase FadE34"/>
    <property type="match status" value="1"/>
</dbReference>
<evidence type="ECO:0000256" key="2">
    <source>
        <dbReference type="ARBA" id="ARBA00009347"/>
    </source>
</evidence>
<feature type="domain" description="Acyl-CoA dehydrogenase/oxidase C-terminal" evidence="6">
    <location>
        <begin position="249"/>
        <end position="413"/>
    </location>
</feature>
<feature type="domain" description="Acyl-CoA oxidase/dehydrogenase middle" evidence="7">
    <location>
        <begin position="139"/>
        <end position="237"/>
    </location>
</feature>
<dbReference type="Gene3D" id="1.20.140.10">
    <property type="entry name" value="Butyryl-CoA Dehydrogenase, subunit A, domain 3"/>
    <property type="match status" value="1"/>
</dbReference>
<evidence type="ECO:0000256" key="1">
    <source>
        <dbReference type="ARBA" id="ARBA00001974"/>
    </source>
</evidence>
<comment type="similarity">
    <text evidence="2">Belongs to the acyl-CoA dehydrogenase family.</text>
</comment>
<evidence type="ECO:0000313" key="9">
    <source>
        <dbReference type="EMBL" id="ABE31564.1"/>
    </source>
</evidence>
<dbReference type="InterPro" id="IPR009100">
    <property type="entry name" value="AcylCoA_DH/oxidase_NM_dom_sf"/>
</dbReference>
<dbReference type="KEGG" id="bxe:Bxe_A1390"/>
<dbReference type="Pfam" id="PF00441">
    <property type="entry name" value="Acyl-CoA_dh_1"/>
    <property type="match status" value="1"/>
</dbReference>
<dbReference type="SUPFAM" id="SSF47203">
    <property type="entry name" value="Acyl-CoA dehydrogenase C-terminal domain-like"/>
    <property type="match status" value="1"/>
</dbReference>
<dbReference type="InterPro" id="IPR006091">
    <property type="entry name" value="Acyl-CoA_Oxase/DH_mid-dom"/>
</dbReference>
<dbReference type="GO" id="GO:0005886">
    <property type="term" value="C:plasma membrane"/>
    <property type="evidence" value="ECO:0007669"/>
    <property type="project" value="TreeGrafter"/>
</dbReference>
<dbReference type="InterPro" id="IPR046373">
    <property type="entry name" value="Acyl-CoA_Oxase/DH_mid-dom_sf"/>
</dbReference>
<dbReference type="InterPro" id="IPR036250">
    <property type="entry name" value="AcylCo_DH-like_C"/>
</dbReference>
<protein>
    <submittedName>
        <fullName evidence="9">Acyl-CoA dehydrogenase</fullName>
        <ecNumber evidence="9">1.3.99.-</ecNumber>
    </submittedName>
</protein>
<reference evidence="9 10" key="1">
    <citation type="journal article" date="2006" name="Proc. Natl. Acad. Sci. U.S.A.">
        <title>Burkholderia xenovorans LB400 harbors a multi-replicon, 9.73-Mbp genome shaped for versatility.</title>
        <authorList>
            <person name="Chain P.S."/>
            <person name="Denef V.J."/>
            <person name="Konstantinidis K.T."/>
            <person name="Vergez L.M."/>
            <person name="Agullo L."/>
            <person name="Reyes V.L."/>
            <person name="Hauser L."/>
            <person name="Cordova M."/>
            <person name="Gomez L."/>
            <person name="Gonzalez M."/>
            <person name="Land M."/>
            <person name="Lao V."/>
            <person name="Larimer F."/>
            <person name="LiPuma J.J."/>
            <person name="Mahenthiralingam E."/>
            <person name="Malfatti S.A."/>
            <person name="Marx C.J."/>
            <person name="Parnell J.J."/>
            <person name="Ramette A."/>
            <person name="Richardson P."/>
            <person name="Seeger M."/>
            <person name="Smith D."/>
            <person name="Spilker T."/>
            <person name="Sul W.J."/>
            <person name="Tsoi T.V."/>
            <person name="Ulrich L.E."/>
            <person name="Zhulin I.B."/>
            <person name="Tiedje J.M."/>
        </authorList>
    </citation>
    <scope>NUCLEOTIDE SEQUENCE [LARGE SCALE GENOMIC DNA]</scope>
    <source>
        <strain evidence="9 10">LB400</strain>
    </source>
</reference>
<dbReference type="Pfam" id="PF02770">
    <property type="entry name" value="Acyl-CoA_dh_M"/>
    <property type="match status" value="1"/>
</dbReference>
<dbReference type="PANTHER" id="PTHR43292">
    <property type="entry name" value="ACYL-COA DEHYDROGENASE"/>
    <property type="match status" value="1"/>
</dbReference>
<accession>Q13WH5</accession>
<evidence type="ECO:0000259" key="7">
    <source>
        <dbReference type="Pfam" id="PF02770"/>
    </source>
</evidence>
<evidence type="ECO:0000313" key="10">
    <source>
        <dbReference type="Proteomes" id="UP000001817"/>
    </source>
</evidence>
<dbReference type="PANTHER" id="PTHR43292:SF3">
    <property type="entry name" value="ACYL-COA DEHYDROGENASE FADE29"/>
    <property type="match status" value="1"/>
</dbReference>
<evidence type="ECO:0000259" key="8">
    <source>
        <dbReference type="Pfam" id="PF02771"/>
    </source>
</evidence>